<feature type="domain" description="FBD" evidence="2">
    <location>
        <begin position="229"/>
        <end position="266"/>
    </location>
</feature>
<evidence type="ECO:0000313" key="5">
    <source>
        <dbReference type="Proteomes" id="UP000002051"/>
    </source>
</evidence>
<sequence>MAVDRISDLPDEILCHILSFLPTILAFTTTVLSMRWTPLFYLLTVLCFNFNDETVKNDNSFNHFCRFIDTLMLSPRGSNQPIKTFNLNCLYSYRKLNSPSNVSLNPIILTSRTLVVILKLEDVKIQSNNLCVNLPSLKTLHFKYVSFKNKNDFLKLLNACPIVQDLDASCNIYDEKIEEAKEFKSLSLSKLVRASISSIDVPFTAIYNVEFLKSGWTSLSKDLECPFSALECVLSHLRPCTIVSFGGSDIPFATYILRNARLLEVMKTDVSTTFYGMQKHKIIEKLSTCPRICLRM</sequence>
<dbReference type="InterPro" id="IPR055294">
    <property type="entry name" value="FBL60-like"/>
</dbReference>
<dbReference type="Pfam" id="PF00646">
    <property type="entry name" value="F-box"/>
    <property type="match status" value="1"/>
</dbReference>
<keyword evidence="5" id="KW-1185">Reference proteome</keyword>
<evidence type="ECO:0000259" key="2">
    <source>
        <dbReference type="Pfam" id="PF08387"/>
    </source>
</evidence>
<dbReference type="Pfam" id="PF07723">
    <property type="entry name" value="LRR_2"/>
    <property type="match status" value="1"/>
</dbReference>
<dbReference type="InterPro" id="IPR013101">
    <property type="entry name" value="LRR_PRU1-like"/>
</dbReference>
<dbReference type="EnsemblPlants" id="AES72804">
    <property type="protein sequence ID" value="AES72804"/>
    <property type="gene ID" value="MTR_3g095600"/>
</dbReference>
<evidence type="ECO:0000313" key="3">
    <source>
        <dbReference type="EMBL" id="AES72804.1"/>
    </source>
</evidence>
<dbReference type="PaxDb" id="3880-AES72804"/>
<dbReference type="CDD" id="cd22160">
    <property type="entry name" value="F-box_AtFBL13-like"/>
    <property type="match status" value="1"/>
</dbReference>
<protein>
    <submittedName>
        <fullName evidence="3">F-box/RNI/FBD-like domain protein</fullName>
    </submittedName>
</protein>
<dbReference type="PANTHER" id="PTHR31293:SF12">
    <property type="entry name" value="RNI-LIKE SUPERFAMILY PROTEIN"/>
    <property type="match status" value="1"/>
</dbReference>
<dbReference type="PANTHER" id="PTHR31293">
    <property type="entry name" value="RNI-LIKE SUPERFAMILY PROTEIN"/>
    <property type="match status" value="1"/>
</dbReference>
<reference evidence="4" key="3">
    <citation type="submission" date="2015-04" db="UniProtKB">
        <authorList>
            <consortium name="EnsemblPlants"/>
        </authorList>
    </citation>
    <scope>IDENTIFICATION</scope>
    <source>
        <strain evidence="4">cv. Jemalong A17</strain>
    </source>
</reference>
<reference evidence="3 5" key="1">
    <citation type="journal article" date="2011" name="Nature">
        <title>The Medicago genome provides insight into the evolution of rhizobial symbioses.</title>
        <authorList>
            <person name="Young N.D."/>
            <person name="Debelle F."/>
            <person name="Oldroyd G.E."/>
            <person name="Geurts R."/>
            <person name="Cannon S.B."/>
            <person name="Udvardi M.K."/>
            <person name="Benedito V.A."/>
            <person name="Mayer K.F."/>
            <person name="Gouzy J."/>
            <person name="Schoof H."/>
            <person name="Van de Peer Y."/>
            <person name="Proost S."/>
            <person name="Cook D.R."/>
            <person name="Meyers B.C."/>
            <person name="Spannagl M."/>
            <person name="Cheung F."/>
            <person name="De Mita S."/>
            <person name="Krishnakumar V."/>
            <person name="Gundlach H."/>
            <person name="Zhou S."/>
            <person name="Mudge J."/>
            <person name="Bharti A.K."/>
            <person name="Murray J.D."/>
            <person name="Naoumkina M.A."/>
            <person name="Rosen B."/>
            <person name="Silverstein K.A."/>
            <person name="Tang H."/>
            <person name="Rombauts S."/>
            <person name="Zhao P.X."/>
            <person name="Zhou P."/>
            <person name="Barbe V."/>
            <person name="Bardou P."/>
            <person name="Bechner M."/>
            <person name="Bellec A."/>
            <person name="Berger A."/>
            <person name="Berges H."/>
            <person name="Bidwell S."/>
            <person name="Bisseling T."/>
            <person name="Choisne N."/>
            <person name="Couloux A."/>
            <person name="Denny R."/>
            <person name="Deshpande S."/>
            <person name="Dai X."/>
            <person name="Doyle J.J."/>
            <person name="Dudez A.M."/>
            <person name="Farmer A.D."/>
            <person name="Fouteau S."/>
            <person name="Franken C."/>
            <person name="Gibelin C."/>
            <person name="Gish J."/>
            <person name="Goldstein S."/>
            <person name="Gonzalez A.J."/>
            <person name="Green P.J."/>
            <person name="Hallab A."/>
            <person name="Hartog M."/>
            <person name="Hua A."/>
            <person name="Humphray S.J."/>
            <person name="Jeong D.H."/>
            <person name="Jing Y."/>
            <person name="Jocker A."/>
            <person name="Kenton S.M."/>
            <person name="Kim D.J."/>
            <person name="Klee K."/>
            <person name="Lai H."/>
            <person name="Lang C."/>
            <person name="Lin S."/>
            <person name="Macmil S.L."/>
            <person name="Magdelenat G."/>
            <person name="Matthews L."/>
            <person name="McCorrison J."/>
            <person name="Monaghan E.L."/>
            <person name="Mun J.H."/>
            <person name="Najar F.Z."/>
            <person name="Nicholson C."/>
            <person name="Noirot C."/>
            <person name="O'Bleness M."/>
            <person name="Paule C.R."/>
            <person name="Poulain J."/>
            <person name="Prion F."/>
            <person name="Qin B."/>
            <person name="Qu C."/>
            <person name="Retzel E.F."/>
            <person name="Riddle C."/>
            <person name="Sallet E."/>
            <person name="Samain S."/>
            <person name="Samson N."/>
            <person name="Sanders I."/>
            <person name="Saurat O."/>
            <person name="Scarpelli C."/>
            <person name="Schiex T."/>
            <person name="Segurens B."/>
            <person name="Severin A.J."/>
            <person name="Sherrier D.J."/>
            <person name="Shi R."/>
            <person name="Sims S."/>
            <person name="Singer S.R."/>
            <person name="Sinharoy S."/>
            <person name="Sterck L."/>
            <person name="Viollet A."/>
            <person name="Wang B.B."/>
            <person name="Wang K."/>
            <person name="Wang M."/>
            <person name="Wang X."/>
            <person name="Warfsmann J."/>
            <person name="Weissenbach J."/>
            <person name="White D.D."/>
            <person name="White J.D."/>
            <person name="Wiley G.B."/>
            <person name="Wincker P."/>
            <person name="Xing Y."/>
            <person name="Yang L."/>
            <person name="Yao Z."/>
            <person name="Ying F."/>
            <person name="Zhai J."/>
            <person name="Zhou L."/>
            <person name="Zuber A."/>
            <person name="Denarie J."/>
            <person name="Dixon R.A."/>
            <person name="May G.D."/>
            <person name="Schwartz D.C."/>
            <person name="Rogers J."/>
            <person name="Quetier F."/>
            <person name="Town C.D."/>
            <person name="Roe B.A."/>
        </authorList>
    </citation>
    <scope>NUCLEOTIDE SEQUENCE [LARGE SCALE GENOMIC DNA]</scope>
    <source>
        <strain evidence="3">A17</strain>
        <strain evidence="4 5">cv. Jemalong A17</strain>
    </source>
</reference>
<reference evidence="3 5" key="2">
    <citation type="journal article" date="2014" name="BMC Genomics">
        <title>An improved genome release (version Mt4.0) for the model legume Medicago truncatula.</title>
        <authorList>
            <person name="Tang H."/>
            <person name="Krishnakumar V."/>
            <person name="Bidwell S."/>
            <person name="Rosen B."/>
            <person name="Chan A."/>
            <person name="Zhou S."/>
            <person name="Gentzbittel L."/>
            <person name="Childs K.L."/>
            <person name="Yandell M."/>
            <person name="Gundlach H."/>
            <person name="Mayer K.F."/>
            <person name="Schwartz D.C."/>
            <person name="Town C.D."/>
        </authorList>
    </citation>
    <scope>GENOME REANNOTATION</scope>
    <source>
        <strain evidence="4 5">cv. Jemalong A17</strain>
    </source>
</reference>
<dbReference type="InterPro" id="IPR053781">
    <property type="entry name" value="F-box_AtFBL13-like"/>
</dbReference>
<evidence type="ECO:0000259" key="1">
    <source>
        <dbReference type="Pfam" id="PF00646"/>
    </source>
</evidence>
<dbReference type="Proteomes" id="UP000002051">
    <property type="component" value="Chromosome 3"/>
</dbReference>
<dbReference type="AlphaFoldDB" id="G7JAY2"/>
<dbReference type="SUPFAM" id="SSF81383">
    <property type="entry name" value="F-box domain"/>
    <property type="match status" value="1"/>
</dbReference>
<dbReference type="InterPro" id="IPR001810">
    <property type="entry name" value="F-box_dom"/>
</dbReference>
<feature type="domain" description="F-box" evidence="1">
    <location>
        <begin position="6"/>
        <end position="36"/>
    </location>
</feature>
<proteinExistence type="predicted"/>
<accession>G7JAY2</accession>
<dbReference type="InterPro" id="IPR006566">
    <property type="entry name" value="FBD"/>
</dbReference>
<evidence type="ECO:0000313" key="4">
    <source>
        <dbReference type="EnsemblPlants" id="AES72804"/>
    </source>
</evidence>
<dbReference type="Pfam" id="PF08387">
    <property type="entry name" value="FBD"/>
    <property type="match status" value="1"/>
</dbReference>
<dbReference type="EMBL" id="CM001219">
    <property type="protein sequence ID" value="AES72804.1"/>
    <property type="molecule type" value="Genomic_DNA"/>
</dbReference>
<name>G7JAY2_MEDTR</name>
<dbReference type="OMA" id="PRICLRM"/>
<dbReference type="HOGENOM" id="CLU_010721_1_0_1"/>
<dbReference type="InterPro" id="IPR036047">
    <property type="entry name" value="F-box-like_dom_sf"/>
</dbReference>
<gene>
    <name evidence="3" type="ordered locus">MTR_3g095600</name>
</gene>
<organism evidence="3 5">
    <name type="scientific">Medicago truncatula</name>
    <name type="common">Barrel medic</name>
    <name type="synonym">Medicago tribuloides</name>
    <dbReference type="NCBI Taxonomy" id="3880"/>
    <lineage>
        <taxon>Eukaryota</taxon>
        <taxon>Viridiplantae</taxon>
        <taxon>Streptophyta</taxon>
        <taxon>Embryophyta</taxon>
        <taxon>Tracheophyta</taxon>
        <taxon>Spermatophyta</taxon>
        <taxon>Magnoliopsida</taxon>
        <taxon>eudicotyledons</taxon>
        <taxon>Gunneridae</taxon>
        <taxon>Pentapetalae</taxon>
        <taxon>rosids</taxon>
        <taxon>fabids</taxon>
        <taxon>Fabales</taxon>
        <taxon>Fabaceae</taxon>
        <taxon>Papilionoideae</taxon>
        <taxon>50 kb inversion clade</taxon>
        <taxon>NPAAA clade</taxon>
        <taxon>Hologalegina</taxon>
        <taxon>IRL clade</taxon>
        <taxon>Trifolieae</taxon>
        <taxon>Medicago</taxon>
    </lineage>
</organism>